<dbReference type="GO" id="GO:0016787">
    <property type="term" value="F:hydrolase activity"/>
    <property type="evidence" value="ECO:0007669"/>
    <property type="project" value="UniProtKB-KW"/>
</dbReference>
<evidence type="ECO:0000259" key="10">
    <source>
        <dbReference type="PROSITE" id="PS51084"/>
    </source>
</evidence>
<reference evidence="11 12" key="1">
    <citation type="journal article" date="2022" name="Nat. Ecol. Evol.">
        <title>A masculinizing supergene underlies an exaggerated male reproductive morph in a spider.</title>
        <authorList>
            <person name="Hendrickx F."/>
            <person name="De Corte Z."/>
            <person name="Sonet G."/>
            <person name="Van Belleghem S.M."/>
            <person name="Kostlbacher S."/>
            <person name="Vangestel C."/>
        </authorList>
    </citation>
    <scope>NUCLEOTIDE SEQUENCE [LARGE SCALE GENOMIC DNA]</scope>
    <source>
        <strain evidence="11">W744_W776</strain>
    </source>
</reference>
<name>A0AAV6VTP5_9ARAC</name>
<evidence type="ECO:0000313" key="11">
    <source>
        <dbReference type="EMBL" id="KAG8199158.1"/>
    </source>
</evidence>
<evidence type="ECO:0000256" key="3">
    <source>
        <dbReference type="ARBA" id="ARBA00024472"/>
    </source>
</evidence>
<keyword evidence="2" id="KW-0378">Hydrolase</keyword>
<evidence type="ECO:0000256" key="8">
    <source>
        <dbReference type="PIRSR" id="PIRSR601310-3"/>
    </source>
</evidence>
<dbReference type="SUPFAM" id="SSF54197">
    <property type="entry name" value="HIT-like"/>
    <property type="match status" value="1"/>
</dbReference>
<feature type="active site" description="Tele-AMP-histidine intermediate" evidence="7">
    <location>
        <position position="153"/>
    </location>
</feature>
<accession>A0AAV6VTP5</accession>
<dbReference type="PANTHER" id="PTHR12486">
    <property type="entry name" value="APRATAXIN-RELATED"/>
    <property type="match status" value="1"/>
</dbReference>
<dbReference type="Gene3D" id="3.30.428.10">
    <property type="entry name" value="HIT-like"/>
    <property type="match status" value="1"/>
</dbReference>
<dbReference type="Proteomes" id="UP000827092">
    <property type="component" value="Unassembled WGS sequence"/>
</dbReference>
<evidence type="ECO:0000256" key="2">
    <source>
        <dbReference type="ARBA" id="ARBA00022801"/>
    </source>
</evidence>
<proteinExistence type="inferred from homology"/>
<evidence type="ECO:0000313" key="12">
    <source>
        <dbReference type="Proteomes" id="UP000827092"/>
    </source>
</evidence>
<evidence type="ECO:0000256" key="1">
    <source>
        <dbReference type="ARBA" id="ARBA00022741"/>
    </source>
</evidence>
<comment type="similarity">
    <text evidence="4">Belongs to the HINT family.</text>
</comment>
<dbReference type="InterPro" id="IPR001310">
    <property type="entry name" value="Histidine_triad_HIT"/>
</dbReference>
<keyword evidence="12" id="KW-1185">Reference proteome</keyword>
<keyword evidence="1" id="KW-0547">Nucleotide-binding</keyword>
<feature type="short sequence motif" description="Histidine triad motif" evidence="8 9">
    <location>
        <begin position="151"/>
        <end position="155"/>
    </location>
</feature>
<dbReference type="PRINTS" id="PR00332">
    <property type="entry name" value="HISTRIAD"/>
</dbReference>
<comment type="catalytic activity">
    <reaction evidence="3">
        <text>adenosine 5'-phosphoramidate + H2O = NH4(+) + AMP</text>
        <dbReference type="Rhea" id="RHEA:67916"/>
        <dbReference type="ChEBI" id="CHEBI:15377"/>
        <dbReference type="ChEBI" id="CHEBI:28938"/>
        <dbReference type="ChEBI" id="CHEBI:57890"/>
        <dbReference type="ChEBI" id="CHEBI:456215"/>
    </reaction>
</comment>
<dbReference type="InterPro" id="IPR036265">
    <property type="entry name" value="HIT-like_sf"/>
</dbReference>
<dbReference type="PANTHER" id="PTHR12486:SF5">
    <property type="entry name" value="ADENOSINE 5'-MONOPHOSPHORAMIDASE HINT3"/>
    <property type="match status" value="1"/>
</dbReference>
<protein>
    <recommendedName>
        <fullName evidence="5">Adenosine 5'-monophosphoramidase HINT3</fullName>
    </recommendedName>
    <alternativeName>
        <fullName evidence="6">Histidine triad nucleotide-binding protein 3</fullName>
    </alternativeName>
</protein>
<dbReference type="EMBL" id="JAFNEN010000030">
    <property type="protein sequence ID" value="KAG8199158.1"/>
    <property type="molecule type" value="Genomic_DNA"/>
</dbReference>
<dbReference type="Pfam" id="PF11969">
    <property type="entry name" value="DcpS_C"/>
    <property type="match status" value="1"/>
</dbReference>
<evidence type="ECO:0000256" key="5">
    <source>
        <dbReference type="ARBA" id="ARBA00039802"/>
    </source>
</evidence>
<feature type="domain" description="HIT" evidence="10">
    <location>
        <begin position="59"/>
        <end position="168"/>
    </location>
</feature>
<evidence type="ECO:0000256" key="4">
    <source>
        <dbReference type="ARBA" id="ARBA00025764"/>
    </source>
</evidence>
<sequence length="191" mass="22150">METVVLEERGVEKLKKRYSPSIKIWHPLQFGASNARLCRLGDQPPPRKDFEFKMTTKDEKCLFCNIEDTSTEIIYKDDTYLAFKDIKPATAHHYLVIPKKHIKNTSSLHTSDVELVKKLVEIGENILKEKSANIEETMYGFHVPPFTSIQHLHLHVISPISEMGFISRLMFRPNSYWFITASSLVDKLEKK</sequence>
<dbReference type="PROSITE" id="PS51084">
    <property type="entry name" value="HIT_2"/>
    <property type="match status" value="1"/>
</dbReference>
<evidence type="ECO:0000256" key="6">
    <source>
        <dbReference type="ARBA" id="ARBA00042361"/>
    </source>
</evidence>
<dbReference type="InterPro" id="IPR011146">
    <property type="entry name" value="HIT-like"/>
</dbReference>
<gene>
    <name evidence="11" type="ORF">JTE90_015989</name>
</gene>
<dbReference type="AlphaFoldDB" id="A0AAV6VTP5"/>
<evidence type="ECO:0000256" key="7">
    <source>
        <dbReference type="PIRSR" id="PIRSR601310-1"/>
    </source>
</evidence>
<evidence type="ECO:0000256" key="9">
    <source>
        <dbReference type="PROSITE-ProRule" id="PRU00464"/>
    </source>
</evidence>
<organism evidence="11 12">
    <name type="scientific">Oedothorax gibbosus</name>
    <dbReference type="NCBI Taxonomy" id="931172"/>
    <lineage>
        <taxon>Eukaryota</taxon>
        <taxon>Metazoa</taxon>
        <taxon>Ecdysozoa</taxon>
        <taxon>Arthropoda</taxon>
        <taxon>Chelicerata</taxon>
        <taxon>Arachnida</taxon>
        <taxon>Araneae</taxon>
        <taxon>Araneomorphae</taxon>
        <taxon>Entelegynae</taxon>
        <taxon>Araneoidea</taxon>
        <taxon>Linyphiidae</taxon>
        <taxon>Erigoninae</taxon>
        <taxon>Oedothorax</taxon>
    </lineage>
</organism>
<comment type="caution">
    <text evidence="11">The sequence shown here is derived from an EMBL/GenBank/DDBJ whole genome shotgun (WGS) entry which is preliminary data.</text>
</comment>
<dbReference type="GO" id="GO:0000166">
    <property type="term" value="F:nucleotide binding"/>
    <property type="evidence" value="ECO:0007669"/>
    <property type="project" value="UniProtKB-KW"/>
</dbReference>